<dbReference type="PANTHER" id="PTHR30136">
    <property type="entry name" value="HELIX-TURN-HELIX TRANSCRIPTIONAL REGULATOR, ICLR FAMILY"/>
    <property type="match status" value="1"/>
</dbReference>
<dbReference type="Gene3D" id="1.10.10.10">
    <property type="entry name" value="Winged helix-like DNA-binding domain superfamily/Winged helix DNA-binding domain"/>
    <property type="match status" value="1"/>
</dbReference>
<evidence type="ECO:0000256" key="3">
    <source>
        <dbReference type="ARBA" id="ARBA00023163"/>
    </source>
</evidence>
<dbReference type="InterPro" id="IPR050707">
    <property type="entry name" value="HTH_MetabolicPath_Reg"/>
</dbReference>
<evidence type="ECO:0000256" key="1">
    <source>
        <dbReference type="ARBA" id="ARBA00023015"/>
    </source>
</evidence>
<evidence type="ECO:0000259" key="4">
    <source>
        <dbReference type="PROSITE" id="PS51077"/>
    </source>
</evidence>
<dbReference type="EMBL" id="AP014685">
    <property type="protein sequence ID" value="BAR56514.1"/>
    <property type="molecule type" value="Genomic_DNA"/>
</dbReference>
<feature type="domain" description="IclR-ED" evidence="5">
    <location>
        <begin position="108"/>
        <end position="291"/>
    </location>
</feature>
<dbReference type="SUPFAM" id="SSF55781">
    <property type="entry name" value="GAF domain-like"/>
    <property type="match status" value="1"/>
</dbReference>
<dbReference type="Pfam" id="PF09339">
    <property type="entry name" value="HTH_IclR"/>
    <property type="match status" value="1"/>
</dbReference>
<dbReference type="SMART" id="SM00346">
    <property type="entry name" value="HTH_ICLR"/>
    <property type="match status" value="1"/>
</dbReference>
<gene>
    <name evidence="6" type="ORF">NK6_3337</name>
</gene>
<keyword evidence="3" id="KW-0804">Transcription</keyword>
<sequence length="291" mass="31831">MAFVRLLNEWANYDMPWIGGKHYFAGKSDAMPKLKRSETDERATDFVESLDRGLRLLQCFGSTVGPMTLSDLARAADLPRATARRMLFTLQRGGFVGGDGKLFTLTPHVLTLAASYLRSNQLVTVLQPVLDRAATAANEISSLAVLDGDDVVFVARSSPGRMFSGGLEIGYRLPAFCTSVGRAMLGQLDDAELAVRLKAMTREVLTPQTVADPKALLARITADRAQGYSLVDREAEPHFRSISVPVRRYDGVIVAAINMGAHVDRVPAQELIDRFLPLLREGAEAVRSQLL</sequence>
<dbReference type="InterPro" id="IPR029016">
    <property type="entry name" value="GAF-like_dom_sf"/>
</dbReference>
<dbReference type="SUPFAM" id="SSF46785">
    <property type="entry name" value="Winged helix' DNA-binding domain"/>
    <property type="match status" value="1"/>
</dbReference>
<dbReference type="Pfam" id="PF01614">
    <property type="entry name" value="IclR_C"/>
    <property type="match status" value="1"/>
</dbReference>
<keyword evidence="1" id="KW-0805">Transcription regulation</keyword>
<dbReference type="InterPro" id="IPR014757">
    <property type="entry name" value="Tscrpt_reg_IclR_C"/>
</dbReference>
<protein>
    <submittedName>
        <fullName evidence="6">Transcriptional regulatory protein</fullName>
    </submittedName>
</protein>
<reference evidence="6 7" key="1">
    <citation type="submission" date="2014-11" db="EMBL/GenBank/DDBJ databases">
        <title>Symbiosis island explosion on the genome of extra-slow-growing strains of soybean bradyrhizobia with massive insertion sequences.</title>
        <authorList>
            <person name="Iida T."/>
            <person name="Minamisawa K."/>
        </authorList>
    </citation>
    <scope>NUCLEOTIDE SEQUENCE [LARGE SCALE GENOMIC DNA]</scope>
    <source>
        <strain evidence="6 7">NK6</strain>
    </source>
</reference>
<dbReference type="GO" id="GO:0003677">
    <property type="term" value="F:DNA binding"/>
    <property type="evidence" value="ECO:0007669"/>
    <property type="project" value="UniProtKB-KW"/>
</dbReference>
<accession>A0A0E4BNA3</accession>
<dbReference type="FunFam" id="1.10.10.10:FF:000056">
    <property type="entry name" value="IclR family transcriptional regulator"/>
    <property type="match status" value="1"/>
</dbReference>
<dbReference type="InterPro" id="IPR036388">
    <property type="entry name" value="WH-like_DNA-bd_sf"/>
</dbReference>
<dbReference type="Gene3D" id="3.30.450.40">
    <property type="match status" value="1"/>
</dbReference>
<evidence type="ECO:0000313" key="7">
    <source>
        <dbReference type="Proteomes" id="UP000063308"/>
    </source>
</evidence>
<dbReference type="GO" id="GO:0045892">
    <property type="term" value="P:negative regulation of DNA-templated transcription"/>
    <property type="evidence" value="ECO:0007669"/>
    <property type="project" value="TreeGrafter"/>
</dbReference>
<evidence type="ECO:0000313" key="6">
    <source>
        <dbReference type="EMBL" id="BAR56514.1"/>
    </source>
</evidence>
<dbReference type="GO" id="GO:0003700">
    <property type="term" value="F:DNA-binding transcription factor activity"/>
    <property type="evidence" value="ECO:0007669"/>
    <property type="project" value="TreeGrafter"/>
</dbReference>
<dbReference type="AlphaFoldDB" id="A0A0E4BNA3"/>
<organism evidence="6 7">
    <name type="scientific">Bradyrhizobium diazoefficiens</name>
    <dbReference type="NCBI Taxonomy" id="1355477"/>
    <lineage>
        <taxon>Bacteria</taxon>
        <taxon>Pseudomonadati</taxon>
        <taxon>Pseudomonadota</taxon>
        <taxon>Alphaproteobacteria</taxon>
        <taxon>Hyphomicrobiales</taxon>
        <taxon>Nitrobacteraceae</taxon>
        <taxon>Bradyrhizobium</taxon>
    </lineage>
</organism>
<name>A0A0E4BNA3_9BRAD</name>
<dbReference type="PANTHER" id="PTHR30136:SF34">
    <property type="entry name" value="TRANSCRIPTIONAL REGULATOR"/>
    <property type="match status" value="1"/>
</dbReference>
<evidence type="ECO:0000256" key="2">
    <source>
        <dbReference type="ARBA" id="ARBA00023125"/>
    </source>
</evidence>
<dbReference type="PROSITE" id="PS51078">
    <property type="entry name" value="ICLR_ED"/>
    <property type="match status" value="1"/>
</dbReference>
<dbReference type="InterPro" id="IPR036390">
    <property type="entry name" value="WH_DNA-bd_sf"/>
</dbReference>
<proteinExistence type="predicted"/>
<dbReference type="Proteomes" id="UP000063308">
    <property type="component" value="Chromosome"/>
</dbReference>
<dbReference type="PROSITE" id="PS51077">
    <property type="entry name" value="HTH_ICLR"/>
    <property type="match status" value="1"/>
</dbReference>
<keyword evidence="2" id="KW-0238">DNA-binding</keyword>
<evidence type="ECO:0000259" key="5">
    <source>
        <dbReference type="PROSITE" id="PS51078"/>
    </source>
</evidence>
<feature type="domain" description="HTH iclR-type" evidence="4">
    <location>
        <begin position="47"/>
        <end position="107"/>
    </location>
</feature>
<dbReference type="InterPro" id="IPR005471">
    <property type="entry name" value="Tscrpt_reg_IclR_N"/>
</dbReference>